<keyword evidence="3" id="KW-1185">Reference proteome</keyword>
<evidence type="ECO:0000313" key="2">
    <source>
        <dbReference type="EMBL" id="MBW0493490.1"/>
    </source>
</evidence>
<dbReference type="Proteomes" id="UP000765509">
    <property type="component" value="Unassembled WGS sequence"/>
</dbReference>
<dbReference type="EMBL" id="AVOT02012088">
    <property type="protein sequence ID" value="MBW0493490.1"/>
    <property type="molecule type" value="Genomic_DNA"/>
</dbReference>
<name>A0A9Q3D2L3_9BASI</name>
<organism evidence="2 3">
    <name type="scientific">Austropuccinia psidii MF-1</name>
    <dbReference type="NCBI Taxonomy" id="1389203"/>
    <lineage>
        <taxon>Eukaryota</taxon>
        <taxon>Fungi</taxon>
        <taxon>Dikarya</taxon>
        <taxon>Basidiomycota</taxon>
        <taxon>Pucciniomycotina</taxon>
        <taxon>Pucciniomycetes</taxon>
        <taxon>Pucciniales</taxon>
        <taxon>Sphaerophragmiaceae</taxon>
        <taxon>Austropuccinia</taxon>
    </lineage>
</organism>
<proteinExistence type="predicted"/>
<feature type="compositionally biased region" description="Basic and acidic residues" evidence="1">
    <location>
        <begin position="103"/>
        <end position="114"/>
    </location>
</feature>
<reference evidence="2" key="1">
    <citation type="submission" date="2021-03" db="EMBL/GenBank/DDBJ databases">
        <title>Draft genome sequence of rust myrtle Austropuccinia psidii MF-1, a brazilian biotype.</title>
        <authorList>
            <person name="Quecine M.C."/>
            <person name="Pachon D.M.R."/>
            <person name="Bonatelli M.L."/>
            <person name="Correr F.H."/>
            <person name="Franceschini L.M."/>
            <person name="Leite T.F."/>
            <person name="Margarido G.R.A."/>
            <person name="Almeida C.A."/>
            <person name="Ferrarezi J.A."/>
            <person name="Labate C.A."/>
        </authorList>
    </citation>
    <scope>NUCLEOTIDE SEQUENCE</scope>
    <source>
        <strain evidence="2">MF-1</strain>
    </source>
</reference>
<protein>
    <submittedName>
        <fullName evidence="2">Uncharacterized protein</fullName>
    </submittedName>
</protein>
<evidence type="ECO:0000313" key="3">
    <source>
        <dbReference type="Proteomes" id="UP000765509"/>
    </source>
</evidence>
<feature type="region of interest" description="Disordered" evidence="1">
    <location>
        <begin position="66"/>
        <end position="139"/>
    </location>
</feature>
<feature type="region of interest" description="Disordered" evidence="1">
    <location>
        <begin position="167"/>
        <end position="191"/>
    </location>
</feature>
<comment type="caution">
    <text evidence="2">The sequence shown here is derived from an EMBL/GenBank/DDBJ whole genome shotgun (WGS) entry which is preliminary data.</text>
</comment>
<dbReference type="AlphaFoldDB" id="A0A9Q3D2L3"/>
<accession>A0A9Q3D2L3</accession>
<feature type="compositionally biased region" description="Low complexity" evidence="1">
    <location>
        <begin position="174"/>
        <end position="187"/>
    </location>
</feature>
<sequence>MIIPVPSSIDFSTPPLLAHHPMVISLLDCNKVIVGPMKDGNGKRTFKLGLIVTMCYHPWDSNLRKTPWQPTPGPNDTSWLEDLFPEPSQHDEQPIPGPSQPSEPHEDASTREPEPEVTPTQSTKEPFGKSPHKGFHSSQIFLTPPSPILSFSHYTCLRNHPQRYTCQIPPSPEIAPIAPKKPTASSPQPHNEARQEFTNFLLTLMIPETLVHETINQILLEHHQLLQMILFVDATHRNEMHCELRED</sequence>
<evidence type="ECO:0000256" key="1">
    <source>
        <dbReference type="SAM" id="MobiDB-lite"/>
    </source>
</evidence>
<gene>
    <name evidence="2" type="ORF">O181_033205</name>
</gene>